<dbReference type="GO" id="GO:0005524">
    <property type="term" value="F:ATP binding"/>
    <property type="evidence" value="ECO:0007669"/>
    <property type="project" value="UniProtKB-KW"/>
</dbReference>
<dbReference type="Proteomes" id="UP000006794">
    <property type="component" value="Chromosome"/>
</dbReference>
<gene>
    <name evidence="6" type="ordered locus">Halxa_4021</name>
</gene>
<dbReference type="InterPro" id="IPR027410">
    <property type="entry name" value="TCP-1-like_intermed_sf"/>
</dbReference>
<dbReference type="eggNOG" id="arCOG01257">
    <property type="taxonomic scope" value="Archaea"/>
</dbReference>
<sequence>MAQQRRMGGQPMFIMSEDSQRTQGRDAQSSNIMAGKAVAESVRTTLGPRGMDKMLVDSGGDVVITNDGATILEEMDIEHPAAQMIVEVAESQEEEVGDGTTTAAVIAGNLLGEAEDLIEQDVHATTIVEGYHEAAEIALEAIDEQVQEADVDDEILKQVAESSMTGKGTGGLTARSLAETVVEAVRHVDTDAGVQRDNINVHTQLGASSNATELIPGIVVDEEPAHDAMPTEVEDASIAVLDVELDVRTGEVDAEYAIDSIDQLNAAIDAEESELQGYAETVVDSGADVVFTTDDVADRVANALAKEGVLVFDDLGDSDAKQIVSATGATRVGALEDLEEADFGEAERIRTDSFGDDELAFVEGGAAAESVTVFVRGGTEHVVDELERAIGDALDVVATALDSGEVVPGAGATEIAIADKIREEAAAVEGRKQLAVNAFADALDVVPRTLAANTGQDPIDALVDLRAAHESEGRAGLITSGEDVSIDDPFEHGVVDPADVKREAVESATEAATMIARIDDVIAAE</sequence>
<accession>F8DBS2</accession>
<dbReference type="PROSITE" id="PS00995">
    <property type="entry name" value="TCP1_3"/>
    <property type="match status" value="1"/>
</dbReference>
<dbReference type="AlphaFoldDB" id="F8DBS2"/>
<proteinExistence type="inferred from homology"/>
<dbReference type="GO" id="GO:0051082">
    <property type="term" value="F:unfolded protein binding"/>
    <property type="evidence" value="ECO:0007669"/>
    <property type="project" value="InterPro"/>
</dbReference>
<evidence type="ECO:0000256" key="5">
    <source>
        <dbReference type="RuleBase" id="RU004187"/>
    </source>
</evidence>
<dbReference type="PANTHER" id="PTHR11353">
    <property type="entry name" value="CHAPERONIN"/>
    <property type="match status" value="1"/>
</dbReference>
<dbReference type="InterPro" id="IPR027413">
    <property type="entry name" value="GROEL-like_equatorial_sf"/>
</dbReference>
<dbReference type="SUPFAM" id="SSF48592">
    <property type="entry name" value="GroEL equatorial domain-like"/>
    <property type="match status" value="1"/>
</dbReference>
<dbReference type="PRINTS" id="PR00304">
    <property type="entry name" value="TCOMPLEXTCP1"/>
</dbReference>
<evidence type="ECO:0000256" key="1">
    <source>
        <dbReference type="ARBA" id="ARBA00008020"/>
    </source>
</evidence>
<dbReference type="PROSITE" id="PS00750">
    <property type="entry name" value="TCP1_1"/>
    <property type="match status" value="1"/>
</dbReference>
<evidence type="ECO:0000256" key="2">
    <source>
        <dbReference type="ARBA" id="ARBA00022741"/>
    </source>
</evidence>
<dbReference type="Pfam" id="PF00118">
    <property type="entry name" value="Cpn60_TCP1"/>
    <property type="match status" value="1"/>
</dbReference>
<dbReference type="STRING" id="797210.Halxa_4021"/>
<name>F8DBS2_HALXS</name>
<dbReference type="HOGENOM" id="CLU_008891_7_3_2"/>
<dbReference type="InterPro" id="IPR002423">
    <property type="entry name" value="Cpn60/GroEL/TCP-1"/>
</dbReference>
<keyword evidence="4 5" id="KW-0143">Chaperone</keyword>
<dbReference type="InterPro" id="IPR053374">
    <property type="entry name" value="TCP-1_chaperonin"/>
</dbReference>
<dbReference type="PROSITE" id="PS00751">
    <property type="entry name" value="TCP1_2"/>
    <property type="match status" value="1"/>
</dbReference>
<evidence type="ECO:0000256" key="3">
    <source>
        <dbReference type="ARBA" id="ARBA00022840"/>
    </source>
</evidence>
<dbReference type="SUPFAM" id="SSF54849">
    <property type="entry name" value="GroEL-intermediate domain like"/>
    <property type="match status" value="1"/>
</dbReference>
<keyword evidence="7" id="KW-1185">Reference proteome</keyword>
<dbReference type="Gene3D" id="1.10.560.10">
    <property type="entry name" value="GroEL-like equatorial domain"/>
    <property type="match status" value="1"/>
</dbReference>
<keyword evidence="2 5" id="KW-0547">Nucleotide-binding</keyword>
<dbReference type="GO" id="GO:0016887">
    <property type="term" value="F:ATP hydrolysis activity"/>
    <property type="evidence" value="ECO:0007669"/>
    <property type="project" value="InterPro"/>
</dbReference>
<dbReference type="Gene3D" id="3.30.260.10">
    <property type="entry name" value="TCP-1-like chaperonin intermediate domain"/>
    <property type="match status" value="1"/>
</dbReference>
<dbReference type="SUPFAM" id="SSF52029">
    <property type="entry name" value="GroEL apical domain-like"/>
    <property type="match status" value="1"/>
</dbReference>
<protein>
    <submittedName>
        <fullName evidence="6">Chaperonin Cpn60/TCP-1</fullName>
    </submittedName>
</protein>
<organism evidence="6 7">
    <name type="scientific">Halopiger xanaduensis (strain DSM 18323 / JCM 14033 / SH-6)</name>
    <dbReference type="NCBI Taxonomy" id="797210"/>
    <lineage>
        <taxon>Archaea</taxon>
        <taxon>Methanobacteriati</taxon>
        <taxon>Methanobacteriota</taxon>
        <taxon>Stenosarchaea group</taxon>
        <taxon>Halobacteria</taxon>
        <taxon>Halobacteriales</taxon>
        <taxon>Natrialbaceae</taxon>
        <taxon>Halopiger</taxon>
    </lineage>
</organism>
<dbReference type="InterPro" id="IPR027409">
    <property type="entry name" value="GroEL-like_apical_dom_sf"/>
</dbReference>
<keyword evidence="3 5" id="KW-0067">ATP-binding</keyword>
<dbReference type="Gene3D" id="3.50.7.10">
    <property type="entry name" value="GroEL"/>
    <property type="match status" value="1"/>
</dbReference>
<dbReference type="EMBL" id="CP002839">
    <property type="protein sequence ID" value="AEH38626.1"/>
    <property type="molecule type" value="Genomic_DNA"/>
</dbReference>
<dbReference type="NCBIfam" id="NF041082">
    <property type="entry name" value="thermosome_alpha"/>
    <property type="match status" value="1"/>
</dbReference>
<dbReference type="InterPro" id="IPR002194">
    <property type="entry name" value="Chaperonin_TCP-1_CS"/>
</dbReference>
<dbReference type="InterPro" id="IPR017998">
    <property type="entry name" value="Chaperone_TCP-1"/>
</dbReference>
<comment type="similarity">
    <text evidence="1 5">Belongs to the TCP-1 chaperonin family.</text>
</comment>
<dbReference type="InterPro" id="IPR054827">
    <property type="entry name" value="thermosome_alpha"/>
</dbReference>
<evidence type="ECO:0000313" key="7">
    <source>
        <dbReference type="Proteomes" id="UP000006794"/>
    </source>
</evidence>
<evidence type="ECO:0000256" key="4">
    <source>
        <dbReference type="ARBA" id="ARBA00023186"/>
    </source>
</evidence>
<dbReference type="KEGG" id="hxa:Halxa_4021"/>
<evidence type="ECO:0000313" key="6">
    <source>
        <dbReference type="EMBL" id="AEH38626.1"/>
    </source>
</evidence>
<dbReference type="GO" id="GO:0140662">
    <property type="term" value="F:ATP-dependent protein folding chaperone"/>
    <property type="evidence" value="ECO:0007669"/>
    <property type="project" value="InterPro"/>
</dbReference>
<reference evidence="6 7" key="1">
    <citation type="journal article" date="2012" name="Stand. Genomic Sci.">
        <title>Complete genome sequence of Halopiger xanaduensis type strain (SH-6(T)).</title>
        <authorList>
            <person name="Anderson I."/>
            <person name="Tindall B.J."/>
            <person name="Rohde M."/>
            <person name="Lucas S."/>
            <person name="Han J."/>
            <person name="Lapidus A."/>
            <person name="Cheng J.F."/>
            <person name="Goodwin L."/>
            <person name="Pitluck S."/>
            <person name="Peters L."/>
            <person name="Pati A."/>
            <person name="Mikhailova N."/>
            <person name="Pagani I."/>
            <person name="Teshima H."/>
            <person name="Han C."/>
            <person name="Tapia R."/>
            <person name="Land M."/>
            <person name="Woyke T."/>
            <person name="Klenk H.P."/>
            <person name="Kyrpides N."/>
            <person name="Ivanova N."/>
        </authorList>
    </citation>
    <scope>NUCLEOTIDE SEQUENCE [LARGE SCALE GENOMIC DNA]</scope>
    <source>
        <strain evidence="7">DSM 18323 / JCM 14033 / SH-6</strain>
    </source>
</reference>
<dbReference type="NCBIfam" id="NF041083">
    <property type="entry name" value="thermosome_beta"/>
    <property type="match status" value="1"/>
</dbReference>